<dbReference type="EMBL" id="KZ825814">
    <property type="protein sequence ID" value="PYH98213.1"/>
    <property type="molecule type" value="Genomic_DNA"/>
</dbReference>
<keyword evidence="2" id="KW-1185">Reference proteome</keyword>
<accession>A0A319E368</accession>
<gene>
    <name evidence="1" type="ORF">BO71DRAFT_395509</name>
</gene>
<dbReference type="VEuPathDB" id="FungiDB:BO71DRAFT_395509"/>
<evidence type="ECO:0000313" key="2">
    <source>
        <dbReference type="Proteomes" id="UP000247810"/>
    </source>
</evidence>
<dbReference type="Proteomes" id="UP000247810">
    <property type="component" value="Unassembled WGS sequence"/>
</dbReference>
<dbReference type="AlphaFoldDB" id="A0A319E368"/>
<name>A0A319E368_9EURO</name>
<proteinExistence type="predicted"/>
<evidence type="ECO:0000313" key="1">
    <source>
        <dbReference type="EMBL" id="PYH98213.1"/>
    </source>
</evidence>
<protein>
    <submittedName>
        <fullName evidence="1">Uncharacterized protein</fullName>
    </submittedName>
</protein>
<reference evidence="1 2" key="1">
    <citation type="submission" date="2018-02" db="EMBL/GenBank/DDBJ databases">
        <title>The genomes of Aspergillus section Nigri reveals drivers in fungal speciation.</title>
        <authorList>
            <consortium name="DOE Joint Genome Institute"/>
            <person name="Vesth T.C."/>
            <person name="Nybo J."/>
            <person name="Theobald S."/>
            <person name="Brandl J."/>
            <person name="Frisvad J.C."/>
            <person name="Nielsen K.F."/>
            <person name="Lyhne E.K."/>
            <person name="Kogle M.E."/>
            <person name="Kuo A."/>
            <person name="Riley R."/>
            <person name="Clum A."/>
            <person name="Nolan M."/>
            <person name="Lipzen A."/>
            <person name="Salamov A."/>
            <person name="Henrissat B."/>
            <person name="Wiebenga A."/>
            <person name="De vries R.P."/>
            <person name="Grigoriev I.V."/>
            <person name="Mortensen U.H."/>
            <person name="Andersen M.R."/>
            <person name="Baker S.E."/>
        </authorList>
    </citation>
    <scope>NUCLEOTIDE SEQUENCE [LARGE SCALE GENOMIC DNA]</scope>
    <source>
        <strain evidence="1 2">CBS 707.79</strain>
    </source>
</reference>
<organism evidence="1 2">
    <name type="scientific">Aspergillus ellipticus CBS 707.79</name>
    <dbReference type="NCBI Taxonomy" id="1448320"/>
    <lineage>
        <taxon>Eukaryota</taxon>
        <taxon>Fungi</taxon>
        <taxon>Dikarya</taxon>
        <taxon>Ascomycota</taxon>
        <taxon>Pezizomycotina</taxon>
        <taxon>Eurotiomycetes</taxon>
        <taxon>Eurotiomycetidae</taxon>
        <taxon>Eurotiales</taxon>
        <taxon>Aspergillaceae</taxon>
        <taxon>Aspergillus</taxon>
        <taxon>Aspergillus subgen. Circumdati</taxon>
    </lineage>
</organism>
<sequence length="203" mass="21944">MNELLHVSVPVQGHPLGVPHPWLWYRDPGNGNRDLGHCFAGWAGVWGIAVPRARGSHGSPEACLGPRQMTRRDAVIAQHPRFGGAETDQISPGLGSGALLEARCGVLGGWLRIVNGWRRVPEVPLRSATAGSGPACDPTAMMQCWWICFFLSLRPVCLAPPPPNFGLDQVECSSERQWSCIEVGVEAKVAGVTGWEDRVLRPG</sequence>